<name>S3CLB7_GLAL2</name>
<evidence type="ECO:0000313" key="3">
    <source>
        <dbReference type="Proteomes" id="UP000016922"/>
    </source>
</evidence>
<sequence>MNTIFKNLSEFFTPENESSSSELQRAWPVDQSQSHTRETSDDGSRGTSIFNFPRSSKTKQFIERRVSKVAVGQFFNKVQSWFESSDEDDGFLAYSAEDVNYVPGFGVEIKKENESNVMIVRQENDRWEKRRWRDEVVREEDESRGLSRTKSFSEPPRGRKRSRSVEGK</sequence>
<dbReference type="RefSeq" id="XP_008085740.1">
    <property type="nucleotide sequence ID" value="XM_008087549.1"/>
</dbReference>
<feature type="compositionally biased region" description="Basic and acidic residues" evidence="1">
    <location>
        <begin position="132"/>
        <end position="145"/>
    </location>
</feature>
<dbReference type="AlphaFoldDB" id="S3CLB7"/>
<feature type="region of interest" description="Disordered" evidence="1">
    <location>
        <begin position="14"/>
        <end position="50"/>
    </location>
</feature>
<gene>
    <name evidence="2" type="ORF">GLAREA_02463</name>
</gene>
<organism evidence="2 3">
    <name type="scientific">Glarea lozoyensis (strain ATCC 20868 / MF5171)</name>
    <dbReference type="NCBI Taxonomy" id="1116229"/>
    <lineage>
        <taxon>Eukaryota</taxon>
        <taxon>Fungi</taxon>
        <taxon>Dikarya</taxon>
        <taxon>Ascomycota</taxon>
        <taxon>Pezizomycotina</taxon>
        <taxon>Leotiomycetes</taxon>
        <taxon>Helotiales</taxon>
        <taxon>Helotiaceae</taxon>
        <taxon>Glarea</taxon>
    </lineage>
</organism>
<dbReference type="EMBL" id="KE145370">
    <property type="protein sequence ID" value="EPE26550.1"/>
    <property type="molecule type" value="Genomic_DNA"/>
</dbReference>
<feature type="region of interest" description="Disordered" evidence="1">
    <location>
        <begin position="132"/>
        <end position="168"/>
    </location>
</feature>
<evidence type="ECO:0000256" key="1">
    <source>
        <dbReference type="SAM" id="MobiDB-lite"/>
    </source>
</evidence>
<proteinExistence type="predicted"/>
<dbReference type="HOGENOM" id="CLU_1586638_0_0_1"/>
<reference evidence="2 3" key="1">
    <citation type="journal article" date="2013" name="BMC Genomics">
        <title>Genomics-driven discovery of the pneumocandin biosynthetic gene cluster in the fungus Glarea lozoyensis.</title>
        <authorList>
            <person name="Chen L."/>
            <person name="Yue Q."/>
            <person name="Zhang X."/>
            <person name="Xiang M."/>
            <person name="Wang C."/>
            <person name="Li S."/>
            <person name="Che Y."/>
            <person name="Ortiz-Lopez F.J."/>
            <person name="Bills G.F."/>
            <person name="Liu X."/>
            <person name="An Z."/>
        </authorList>
    </citation>
    <scope>NUCLEOTIDE SEQUENCE [LARGE SCALE GENOMIC DNA]</scope>
    <source>
        <strain evidence="3">ATCC 20868 / MF5171</strain>
    </source>
</reference>
<dbReference type="Proteomes" id="UP000016922">
    <property type="component" value="Unassembled WGS sequence"/>
</dbReference>
<evidence type="ECO:0000313" key="2">
    <source>
        <dbReference type="EMBL" id="EPE26550.1"/>
    </source>
</evidence>
<dbReference type="GeneID" id="19461520"/>
<dbReference type="KEGG" id="glz:GLAREA_02463"/>
<keyword evidence="3" id="KW-1185">Reference proteome</keyword>
<accession>S3CLB7</accession>
<feature type="compositionally biased region" description="Basic and acidic residues" evidence="1">
    <location>
        <begin position="35"/>
        <end position="44"/>
    </location>
</feature>
<protein>
    <submittedName>
        <fullName evidence="2">Uncharacterized protein</fullName>
    </submittedName>
</protein>